<evidence type="ECO:0000313" key="2">
    <source>
        <dbReference type="Proteomes" id="UP000004080"/>
    </source>
</evidence>
<gene>
    <name evidence="1" type="ORF">A374_18414</name>
</gene>
<dbReference type="InterPro" id="IPR024987">
    <property type="entry name" value="DUF3889"/>
</dbReference>
<reference evidence="1 2" key="1">
    <citation type="journal article" date="2012" name="J. Bacteriol.">
        <title>Genome of Bacillus macauensis ZFHKF-1, a Long-Chain-Forming Bacterium.</title>
        <authorList>
            <person name="Cai L."/>
            <person name="Zhang T."/>
        </authorList>
    </citation>
    <scope>NUCLEOTIDE SEQUENCE [LARGE SCALE GENOMIC DNA]</scope>
    <source>
        <strain evidence="1 2">ZFHKF-1</strain>
    </source>
</reference>
<dbReference type="Gene3D" id="3.10.450.390">
    <property type="entry name" value="Protein of unknown function DUF3889"/>
    <property type="match status" value="1"/>
</dbReference>
<accession>I8AER2</accession>
<dbReference type="Pfam" id="PF13028">
    <property type="entry name" value="DUF3889"/>
    <property type="match status" value="1"/>
</dbReference>
<proteinExistence type="predicted"/>
<dbReference type="Proteomes" id="UP000004080">
    <property type="component" value="Unassembled WGS sequence"/>
</dbReference>
<dbReference type="AlphaFoldDB" id="I8AER2"/>
<protein>
    <submittedName>
        <fullName evidence="1">Uncharacterized protein</fullName>
    </submittedName>
</protein>
<comment type="caution">
    <text evidence="1">The sequence shown here is derived from an EMBL/GenBank/DDBJ whole genome shotgun (WGS) entry which is preliminary data.</text>
</comment>
<dbReference type="PATRIC" id="fig|1196324.3.peg.3753"/>
<evidence type="ECO:0000313" key="1">
    <source>
        <dbReference type="EMBL" id="EIT83829.1"/>
    </source>
</evidence>
<dbReference type="RefSeq" id="WP_007203750.1">
    <property type="nucleotide sequence ID" value="NZ_AKKV01000043.1"/>
</dbReference>
<organism evidence="1 2">
    <name type="scientific">Fictibacillus macauensis ZFHKF-1</name>
    <dbReference type="NCBI Taxonomy" id="1196324"/>
    <lineage>
        <taxon>Bacteria</taxon>
        <taxon>Bacillati</taxon>
        <taxon>Bacillota</taxon>
        <taxon>Bacilli</taxon>
        <taxon>Bacillales</taxon>
        <taxon>Fictibacillaceae</taxon>
        <taxon>Fictibacillus</taxon>
    </lineage>
</organism>
<sequence length="114" mass="13359">MKHFKTAIIFFIALIIIIGTMLSINTTPHQVKSYTKPHAPSKWHKVAAKRVSERYPTWRIYDAQYDTQRSNNDGTLIDTFTFTLVKNLHEKNLNVYIKHRGTQTLLDAWIEELD</sequence>
<dbReference type="EMBL" id="AKKV01000043">
    <property type="protein sequence ID" value="EIT83829.1"/>
    <property type="molecule type" value="Genomic_DNA"/>
</dbReference>
<keyword evidence="2" id="KW-1185">Reference proteome</keyword>
<name>I8AER2_9BACL</name>